<dbReference type="GO" id="GO:0008237">
    <property type="term" value="F:metallopeptidase activity"/>
    <property type="evidence" value="ECO:0007669"/>
    <property type="project" value="UniProtKB-KW"/>
</dbReference>
<sequence length="415" mass="46415">MEPIFTPEQLAEIQAYHLPLYIKSAVSPLVYLGVLALILGVLVRPFYRWSESCADGLSQRLAFLRTAPVSRVLIQSLDRLWGEPGWGAAILFALLVELFIELIYVPATIYFGYVLEHRHGMSAYTPLRFLLDELKGIALEGFAVSALALGLYGLARRMNRWWLVLGLPTALLMLGASALDPYRSQVFFEQAPLEQGPLRERITALMARAEVPFQDVRVEKTSVASKRLQAYFAGQGPTRTIVLNDVILQELEPDEVLAAVAHEAGHVHEPKWPGRIAASLALVALLFVIDRLLRLSATRGWFGTTRFADIRTFPLLWLLSFFVFFLSAPISSAFSREREREADRYALQLTQDPAAFRRMLVKAARVNKMDPDPPRWVVLKGHSHPPIGERLAAVPPAPEKRAPAEGLPVLTEPSH</sequence>
<evidence type="ECO:0000313" key="12">
    <source>
        <dbReference type="Proteomes" id="UP001207654"/>
    </source>
</evidence>
<keyword evidence="8" id="KW-0472">Membrane</keyword>
<dbReference type="EC" id="3.4.24.-" evidence="11"/>
<dbReference type="Gene3D" id="3.30.2010.10">
    <property type="entry name" value="Metalloproteases ('zincins'), catalytic domain"/>
    <property type="match status" value="1"/>
</dbReference>
<keyword evidence="12" id="KW-1185">Reference proteome</keyword>
<name>A0ABT4AHP0_9BACT</name>
<evidence type="ECO:0000256" key="3">
    <source>
        <dbReference type="ARBA" id="ARBA00022801"/>
    </source>
</evidence>
<feature type="transmembrane region" description="Helical" evidence="8">
    <location>
        <begin position="86"/>
        <end position="115"/>
    </location>
</feature>
<evidence type="ECO:0000256" key="8">
    <source>
        <dbReference type="SAM" id="Phobius"/>
    </source>
</evidence>
<dbReference type="PANTHER" id="PTHR10120">
    <property type="entry name" value="CAAX PRENYL PROTEASE 1"/>
    <property type="match status" value="1"/>
</dbReference>
<dbReference type="InterPro" id="IPR001915">
    <property type="entry name" value="Peptidase_M48"/>
</dbReference>
<keyword evidence="5 6" id="KW-0482">Metalloprotease</keyword>
<keyword evidence="8" id="KW-0812">Transmembrane</keyword>
<feature type="transmembrane region" description="Helical" evidence="8">
    <location>
        <begin position="136"/>
        <end position="155"/>
    </location>
</feature>
<keyword evidence="1 6" id="KW-0645">Protease</keyword>
<feature type="transmembrane region" description="Helical" evidence="8">
    <location>
        <begin position="29"/>
        <end position="47"/>
    </location>
</feature>
<evidence type="ECO:0000256" key="4">
    <source>
        <dbReference type="ARBA" id="ARBA00022833"/>
    </source>
</evidence>
<proteinExistence type="inferred from homology"/>
<dbReference type="Pfam" id="PF16491">
    <property type="entry name" value="Peptidase_M48_N"/>
    <property type="match status" value="1"/>
</dbReference>
<comment type="cofactor">
    <cofactor evidence="6">
        <name>Zn(2+)</name>
        <dbReference type="ChEBI" id="CHEBI:29105"/>
    </cofactor>
    <text evidence="6">Binds 1 zinc ion per subunit.</text>
</comment>
<dbReference type="Proteomes" id="UP001207654">
    <property type="component" value="Unassembled WGS sequence"/>
</dbReference>
<feature type="transmembrane region" description="Helical" evidence="8">
    <location>
        <begin position="276"/>
        <end position="293"/>
    </location>
</feature>
<evidence type="ECO:0000256" key="7">
    <source>
        <dbReference type="SAM" id="MobiDB-lite"/>
    </source>
</evidence>
<feature type="transmembrane region" description="Helical" evidence="8">
    <location>
        <begin position="313"/>
        <end position="334"/>
    </location>
</feature>
<evidence type="ECO:0000259" key="9">
    <source>
        <dbReference type="Pfam" id="PF01435"/>
    </source>
</evidence>
<gene>
    <name evidence="11" type="ORF">OV287_42775</name>
</gene>
<evidence type="ECO:0000256" key="2">
    <source>
        <dbReference type="ARBA" id="ARBA00022723"/>
    </source>
</evidence>
<accession>A0ABT4AHP0</accession>
<evidence type="ECO:0000259" key="10">
    <source>
        <dbReference type="Pfam" id="PF16491"/>
    </source>
</evidence>
<keyword evidence="3 6" id="KW-0378">Hydrolase</keyword>
<evidence type="ECO:0000256" key="6">
    <source>
        <dbReference type="RuleBase" id="RU003983"/>
    </source>
</evidence>
<protein>
    <submittedName>
        <fullName evidence="11">M48 family metalloprotease</fullName>
        <ecNumber evidence="11">3.4.24.-</ecNumber>
    </submittedName>
</protein>
<comment type="caution">
    <text evidence="11">The sequence shown here is derived from an EMBL/GenBank/DDBJ whole genome shotgun (WGS) entry which is preliminary data.</text>
</comment>
<feature type="domain" description="Peptidase M48" evidence="9">
    <location>
        <begin position="192"/>
        <end position="394"/>
    </location>
</feature>
<keyword evidence="4 6" id="KW-0862">Zinc</keyword>
<organism evidence="11 12">
    <name type="scientific">Archangium lansingense</name>
    <dbReference type="NCBI Taxonomy" id="2995310"/>
    <lineage>
        <taxon>Bacteria</taxon>
        <taxon>Pseudomonadati</taxon>
        <taxon>Myxococcota</taxon>
        <taxon>Myxococcia</taxon>
        <taxon>Myxococcales</taxon>
        <taxon>Cystobacterineae</taxon>
        <taxon>Archangiaceae</taxon>
        <taxon>Archangium</taxon>
    </lineage>
</organism>
<reference evidence="11 12" key="1">
    <citation type="submission" date="2022-11" db="EMBL/GenBank/DDBJ databases">
        <title>Minimal conservation of predation-associated metabolite biosynthetic gene clusters underscores biosynthetic potential of Myxococcota including descriptions for ten novel species: Archangium lansinium sp. nov., Myxococcus landrumus sp. nov., Nannocystis bai.</title>
        <authorList>
            <person name="Ahearne A."/>
            <person name="Stevens C."/>
            <person name="Phillips K."/>
        </authorList>
    </citation>
    <scope>NUCLEOTIDE SEQUENCE [LARGE SCALE GENOMIC DNA]</scope>
    <source>
        <strain evidence="11 12">MIWBW</strain>
    </source>
</reference>
<feature type="region of interest" description="Disordered" evidence="7">
    <location>
        <begin position="389"/>
        <end position="415"/>
    </location>
</feature>
<dbReference type="EMBL" id="JAPNKA010000001">
    <property type="protein sequence ID" value="MCY1081197.1"/>
    <property type="molecule type" value="Genomic_DNA"/>
</dbReference>
<evidence type="ECO:0000313" key="11">
    <source>
        <dbReference type="EMBL" id="MCY1081197.1"/>
    </source>
</evidence>
<keyword evidence="8" id="KW-1133">Transmembrane helix</keyword>
<evidence type="ECO:0000256" key="1">
    <source>
        <dbReference type="ARBA" id="ARBA00022670"/>
    </source>
</evidence>
<feature type="transmembrane region" description="Helical" evidence="8">
    <location>
        <begin position="161"/>
        <end position="179"/>
    </location>
</feature>
<dbReference type="RefSeq" id="WP_267542540.1">
    <property type="nucleotide sequence ID" value="NZ_JAPNKA010000001.1"/>
</dbReference>
<evidence type="ECO:0000256" key="5">
    <source>
        <dbReference type="ARBA" id="ARBA00023049"/>
    </source>
</evidence>
<feature type="domain" description="CAAX prenyl protease 1 N-terminal" evidence="10">
    <location>
        <begin position="4"/>
        <end position="181"/>
    </location>
</feature>
<comment type="similarity">
    <text evidence="6">Belongs to the peptidase M48 family.</text>
</comment>
<dbReference type="Pfam" id="PF01435">
    <property type="entry name" value="Peptidase_M48"/>
    <property type="match status" value="1"/>
</dbReference>
<keyword evidence="2" id="KW-0479">Metal-binding</keyword>
<dbReference type="InterPro" id="IPR032456">
    <property type="entry name" value="Peptidase_M48_N"/>
</dbReference>